<dbReference type="GO" id="GO:0004672">
    <property type="term" value="F:protein kinase activity"/>
    <property type="evidence" value="ECO:0007669"/>
    <property type="project" value="InterPro"/>
</dbReference>
<dbReference type="InterPro" id="IPR000719">
    <property type="entry name" value="Prot_kinase_dom"/>
</dbReference>
<dbReference type="GeneID" id="89932320"/>
<organism evidence="3 4">
    <name type="scientific">Saxophila tyrrhenica</name>
    <dbReference type="NCBI Taxonomy" id="1690608"/>
    <lineage>
        <taxon>Eukaryota</taxon>
        <taxon>Fungi</taxon>
        <taxon>Dikarya</taxon>
        <taxon>Ascomycota</taxon>
        <taxon>Pezizomycotina</taxon>
        <taxon>Dothideomycetes</taxon>
        <taxon>Dothideomycetidae</taxon>
        <taxon>Mycosphaerellales</taxon>
        <taxon>Extremaceae</taxon>
        <taxon>Saxophila</taxon>
    </lineage>
</organism>
<reference evidence="3 4" key="1">
    <citation type="submission" date="2023-08" db="EMBL/GenBank/DDBJ databases">
        <title>Black Yeasts Isolated from many extreme environments.</title>
        <authorList>
            <person name="Coleine C."/>
            <person name="Stajich J.E."/>
            <person name="Selbmann L."/>
        </authorList>
    </citation>
    <scope>NUCLEOTIDE SEQUENCE [LARGE SCALE GENOMIC DNA]</scope>
    <source>
        <strain evidence="3 4">CCFEE 5935</strain>
    </source>
</reference>
<evidence type="ECO:0000313" key="3">
    <source>
        <dbReference type="EMBL" id="KAK5163062.1"/>
    </source>
</evidence>
<feature type="transmembrane region" description="Helical" evidence="1">
    <location>
        <begin position="34"/>
        <end position="51"/>
    </location>
</feature>
<dbReference type="Gene3D" id="1.10.510.10">
    <property type="entry name" value="Transferase(Phosphotransferase) domain 1"/>
    <property type="match status" value="1"/>
</dbReference>
<keyword evidence="1" id="KW-0472">Membrane</keyword>
<comment type="caution">
    <text evidence="3">The sequence shown here is derived from an EMBL/GenBank/DDBJ whole genome shotgun (WGS) entry which is preliminary data.</text>
</comment>
<dbReference type="SUPFAM" id="SSF56112">
    <property type="entry name" value="Protein kinase-like (PK-like)"/>
    <property type="match status" value="1"/>
</dbReference>
<dbReference type="EMBL" id="JAVRRT010000029">
    <property type="protein sequence ID" value="KAK5163062.1"/>
    <property type="molecule type" value="Genomic_DNA"/>
</dbReference>
<protein>
    <recommendedName>
        <fullName evidence="2">Protein kinase domain-containing protein</fullName>
    </recommendedName>
</protein>
<gene>
    <name evidence="3" type="ORF">LTR77_010997</name>
</gene>
<dbReference type="Proteomes" id="UP001337655">
    <property type="component" value="Unassembled WGS sequence"/>
</dbReference>
<dbReference type="GO" id="GO:0005524">
    <property type="term" value="F:ATP binding"/>
    <property type="evidence" value="ECO:0007669"/>
    <property type="project" value="InterPro"/>
</dbReference>
<keyword evidence="1" id="KW-1133">Transmembrane helix</keyword>
<evidence type="ECO:0000259" key="2">
    <source>
        <dbReference type="PROSITE" id="PS50011"/>
    </source>
</evidence>
<proteinExistence type="predicted"/>
<sequence length="333" mass="37004">MTLIAATSTGIVLSDHREADQDACQEGFQDRFELVHAAGVGFFGIVFYALVKSDFAFEQSRLTDDPSRYEGAGGLGKIQAVKICNPMCPSGVKASASYLVKEITAMRTVWSRMEKSVHLNFVKLHDYSISNAPWYSMEPVMSGLTLEKLYVTTQAWQSTVPEELAFHIVDQLTKACLFLYEKCNIVRADTNRENFMLRYPGRQTPLLPDVVLIDWSLWEEADAGRIAKDTRKMYEAVFPVLFEGGWTCGASHSQLGCAIDNATHSKAWLDLYNTMSAKASSIQRLGEGVAIAAKESRQRVEADSQVANVVRVLMVTAGDRFTETSLRRALMTG</sequence>
<keyword evidence="4" id="KW-1185">Reference proteome</keyword>
<feature type="domain" description="Protein kinase" evidence="2">
    <location>
        <begin position="32"/>
        <end position="333"/>
    </location>
</feature>
<dbReference type="AlphaFoldDB" id="A0AAV9NVM6"/>
<dbReference type="InterPro" id="IPR011009">
    <property type="entry name" value="Kinase-like_dom_sf"/>
</dbReference>
<evidence type="ECO:0000313" key="4">
    <source>
        <dbReference type="Proteomes" id="UP001337655"/>
    </source>
</evidence>
<keyword evidence="1" id="KW-0812">Transmembrane</keyword>
<accession>A0AAV9NVM6</accession>
<dbReference type="RefSeq" id="XP_064653632.1">
    <property type="nucleotide sequence ID" value="XM_064808212.1"/>
</dbReference>
<evidence type="ECO:0000256" key="1">
    <source>
        <dbReference type="SAM" id="Phobius"/>
    </source>
</evidence>
<name>A0AAV9NVM6_9PEZI</name>
<dbReference type="PROSITE" id="PS50011">
    <property type="entry name" value="PROTEIN_KINASE_DOM"/>
    <property type="match status" value="1"/>
</dbReference>